<evidence type="ECO:0000256" key="3">
    <source>
        <dbReference type="ARBA" id="ARBA00022840"/>
    </source>
</evidence>
<dbReference type="PANTHER" id="PTHR45772">
    <property type="entry name" value="CONSERVED COMPONENT OF ABC TRANSPORTER FOR NATURAL AMINO ACIDS-RELATED"/>
    <property type="match status" value="1"/>
</dbReference>
<dbReference type="SUPFAM" id="SSF52540">
    <property type="entry name" value="P-loop containing nucleoside triphosphate hydrolases"/>
    <property type="match status" value="1"/>
</dbReference>
<name>E7C6N9_9GAMM</name>
<dbReference type="GO" id="GO:0005886">
    <property type="term" value="C:plasma membrane"/>
    <property type="evidence" value="ECO:0007669"/>
    <property type="project" value="TreeGrafter"/>
</dbReference>
<dbReference type="Gene3D" id="3.40.50.300">
    <property type="entry name" value="P-loop containing nucleotide triphosphate hydrolases"/>
    <property type="match status" value="1"/>
</dbReference>
<sequence>MIKTKSLKRSVDSKVLFNNINLELPCNQITGLLGANGAGKTSLFRAIAGLSNIDSGQLTFFDKNLINMSLEERATAGLNYVPQENSLFEDLTLIDNLMAVVELKFGHTTDNKIKESESLLKKMNLFEKKDIKAKNLSGGEKRKTEILRAILLESKFILLDEPFAGVDPISVEEINKILKDLKKNVGIFISDHNFRDVINVCDLVILLNQGEVLMQGTPNEVKNDPIAKKFYFGELN</sequence>
<organism evidence="5">
    <name type="scientific">uncultured gamma proteobacterium HF0770_09E07</name>
    <dbReference type="NCBI Taxonomy" id="723576"/>
    <lineage>
        <taxon>Bacteria</taxon>
        <taxon>Pseudomonadati</taxon>
        <taxon>Pseudomonadota</taxon>
        <taxon>Gammaproteobacteria</taxon>
        <taxon>environmental samples</taxon>
    </lineage>
</organism>
<dbReference type="PROSITE" id="PS50893">
    <property type="entry name" value="ABC_TRANSPORTER_2"/>
    <property type="match status" value="1"/>
</dbReference>
<dbReference type="InterPro" id="IPR003593">
    <property type="entry name" value="AAA+_ATPase"/>
</dbReference>
<keyword evidence="2" id="KW-0547">Nucleotide-binding</keyword>
<dbReference type="GO" id="GO:0016887">
    <property type="term" value="F:ATP hydrolysis activity"/>
    <property type="evidence" value="ECO:0007669"/>
    <property type="project" value="InterPro"/>
</dbReference>
<dbReference type="InterPro" id="IPR051120">
    <property type="entry name" value="ABC_AA/LPS_Transport"/>
</dbReference>
<feature type="domain" description="ABC transporter" evidence="4">
    <location>
        <begin position="2"/>
        <end position="234"/>
    </location>
</feature>
<proteinExistence type="predicted"/>
<evidence type="ECO:0000313" key="5">
    <source>
        <dbReference type="EMBL" id="ADI23113.1"/>
    </source>
</evidence>
<dbReference type="InterPro" id="IPR003439">
    <property type="entry name" value="ABC_transporter-like_ATP-bd"/>
</dbReference>
<dbReference type="EMBL" id="GU568006">
    <property type="protein sequence ID" value="ADI23113.1"/>
    <property type="molecule type" value="Genomic_DNA"/>
</dbReference>
<dbReference type="PANTHER" id="PTHR45772:SF10">
    <property type="entry name" value="LIPOPOLYSACCHARIDE EXPORT SYSTEM ATP-BINDING PROTEIN LPTB"/>
    <property type="match status" value="1"/>
</dbReference>
<dbReference type="Pfam" id="PF00005">
    <property type="entry name" value="ABC_tran"/>
    <property type="match status" value="1"/>
</dbReference>
<dbReference type="GO" id="GO:0005524">
    <property type="term" value="F:ATP binding"/>
    <property type="evidence" value="ECO:0007669"/>
    <property type="project" value="UniProtKB-KW"/>
</dbReference>
<dbReference type="SMART" id="SM00382">
    <property type="entry name" value="AAA"/>
    <property type="match status" value="1"/>
</dbReference>
<keyword evidence="1" id="KW-0813">Transport</keyword>
<dbReference type="InterPro" id="IPR027417">
    <property type="entry name" value="P-loop_NTPase"/>
</dbReference>
<evidence type="ECO:0000256" key="2">
    <source>
        <dbReference type="ARBA" id="ARBA00022741"/>
    </source>
</evidence>
<accession>E7C6N9</accession>
<dbReference type="AlphaFoldDB" id="E7C6N9"/>
<protein>
    <submittedName>
        <fullName evidence="5">ABC-type (Unclassified) transport system, ATPase component</fullName>
    </submittedName>
</protein>
<reference evidence="5" key="1">
    <citation type="submission" date="2010-01" db="EMBL/GenBank/DDBJ databases">
        <title>Genome fragments of uncultured bacteria from the North Pacific subtropical Gyre.</title>
        <authorList>
            <person name="Pham V.D."/>
            <person name="Delong E.F."/>
        </authorList>
    </citation>
    <scope>NUCLEOTIDE SEQUENCE</scope>
</reference>
<keyword evidence="3" id="KW-0067">ATP-binding</keyword>
<evidence type="ECO:0000259" key="4">
    <source>
        <dbReference type="PROSITE" id="PS50893"/>
    </source>
</evidence>
<evidence type="ECO:0000256" key="1">
    <source>
        <dbReference type="ARBA" id="ARBA00022448"/>
    </source>
</evidence>